<dbReference type="InterPro" id="IPR037068">
    <property type="entry name" value="DNA_primase_core_N_sf"/>
</dbReference>
<dbReference type="InterPro" id="IPR006171">
    <property type="entry name" value="TOPRIM_dom"/>
</dbReference>
<dbReference type="HOGENOM" id="CLU_013501_3_3_9"/>
<dbReference type="InterPro" id="IPR019475">
    <property type="entry name" value="DNA_primase_DnaB-bd"/>
</dbReference>
<dbReference type="PANTHER" id="PTHR30313:SF2">
    <property type="entry name" value="DNA PRIMASE"/>
    <property type="match status" value="1"/>
</dbReference>
<dbReference type="InterPro" id="IPR050219">
    <property type="entry name" value="DnaG_primase"/>
</dbReference>
<evidence type="ECO:0000256" key="5">
    <source>
        <dbReference type="ARBA" id="ARBA00022705"/>
    </source>
</evidence>
<dbReference type="GO" id="GO:1990077">
    <property type="term" value="C:primosome complex"/>
    <property type="evidence" value="ECO:0007669"/>
    <property type="project" value="UniProtKB-KW"/>
</dbReference>
<dbReference type="PROSITE" id="PS50880">
    <property type="entry name" value="TOPRIM"/>
    <property type="match status" value="1"/>
</dbReference>
<evidence type="ECO:0000256" key="7">
    <source>
        <dbReference type="ARBA" id="ARBA00022771"/>
    </source>
</evidence>
<evidence type="ECO:0000256" key="3">
    <source>
        <dbReference type="ARBA" id="ARBA00022679"/>
    </source>
</evidence>
<dbReference type="OrthoDB" id="9803773at2"/>
<dbReference type="FunFam" id="3.90.980.10:FF:000001">
    <property type="entry name" value="DNA primase"/>
    <property type="match status" value="1"/>
</dbReference>
<dbReference type="Pfam" id="PF01807">
    <property type="entry name" value="Zn_ribbon_DnaG"/>
    <property type="match status" value="1"/>
</dbReference>
<organism evidence="16 17">
    <name type="scientific">Acetivibrio clariflavus (strain DSM 19732 / NBRC 101661 / EBR45)</name>
    <name type="common">Clostridium clariflavum</name>
    <dbReference type="NCBI Taxonomy" id="720554"/>
    <lineage>
        <taxon>Bacteria</taxon>
        <taxon>Bacillati</taxon>
        <taxon>Bacillota</taxon>
        <taxon>Clostridia</taxon>
        <taxon>Eubacteriales</taxon>
        <taxon>Oscillospiraceae</taxon>
        <taxon>Acetivibrio</taxon>
    </lineage>
</organism>
<dbReference type="FunFam" id="3.90.580.10:FF:000001">
    <property type="entry name" value="DNA primase"/>
    <property type="match status" value="1"/>
</dbReference>
<reference evidence="16 17" key="2">
    <citation type="journal article" date="2012" name="Stand. Genomic Sci.">
        <title>Complete Genome Sequence of Clostridium clariflavum DSM 19732.</title>
        <authorList>
            <person name="Izquierdo J.A."/>
            <person name="Goodwin L."/>
            <person name="Davenport K.W."/>
            <person name="Teshima H."/>
            <person name="Bruce D."/>
            <person name="Detter C."/>
            <person name="Tapia R."/>
            <person name="Han S."/>
            <person name="Land M."/>
            <person name="Hauser L."/>
            <person name="Jeffries C.D."/>
            <person name="Han J."/>
            <person name="Pitluck S."/>
            <person name="Nolan M."/>
            <person name="Chen A."/>
            <person name="Huntemann M."/>
            <person name="Mavromatis K."/>
            <person name="Mikhailova N."/>
            <person name="Liolios K."/>
            <person name="Woyke T."/>
            <person name="Lynd L.R."/>
        </authorList>
    </citation>
    <scope>NUCLEOTIDE SEQUENCE [LARGE SCALE GENOMIC DNA]</scope>
    <source>
        <strain evidence="17">DSM 19732 / NBRC 101661 / EBR45</strain>
    </source>
</reference>
<evidence type="ECO:0000313" key="16">
    <source>
        <dbReference type="EMBL" id="AEV68713.1"/>
    </source>
</evidence>
<dbReference type="GO" id="GO:0000428">
    <property type="term" value="C:DNA-directed RNA polymerase complex"/>
    <property type="evidence" value="ECO:0007669"/>
    <property type="project" value="UniProtKB-KW"/>
</dbReference>
<dbReference type="PIRSF" id="PIRSF002811">
    <property type="entry name" value="DnaG"/>
    <property type="match status" value="1"/>
</dbReference>
<dbReference type="HAMAP" id="MF_00974">
    <property type="entry name" value="DNA_primase_DnaG"/>
    <property type="match status" value="1"/>
</dbReference>
<dbReference type="InterPro" id="IPR036977">
    <property type="entry name" value="DNA_primase_Znf_CHC2"/>
</dbReference>
<dbReference type="STRING" id="720554.Clocl_2119"/>
<dbReference type="GO" id="GO:0006269">
    <property type="term" value="P:DNA replication, synthesis of primer"/>
    <property type="evidence" value="ECO:0007669"/>
    <property type="project" value="UniProtKB-UniRule"/>
</dbReference>
<dbReference type="InterPro" id="IPR006295">
    <property type="entry name" value="DNA_primase_DnaG"/>
</dbReference>
<dbReference type="GO" id="GO:0005737">
    <property type="term" value="C:cytoplasm"/>
    <property type="evidence" value="ECO:0007669"/>
    <property type="project" value="TreeGrafter"/>
</dbReference>
<keyword evidence="9" id="KW-0460">Magnesium</keyword>
<keyword evidence="8 12" id="KW-0862">Zinc</keyword>
<evidence type="ECO:0000256" key="12">
    <source>
        <dbReference type="HAMAP-Rule" id="MF_00974"/>
    </source>
</evidence>
<dbReference type="PANTHER" id="PTHR30313">
    <property type="entry name" value="DNA PRIMASE"/>
    <property type="match status" value="1"/>
</dbReference>
<keyword evidence="1 12" id="KW-0240">DNA-directed RNA polymerase</keyword>
<evidence type="ECO:0000256" key="2">
    <source>
        <dbReference type="ARBA" id="ARBA00022515"/>
    </source>
</evidence>
<comment type="domain">
    <text evidence="12">Contains an N-terminal zinc-binding domain, a central core domain that contains the primase activity, and a C-terminal DnaB-binding domain.</text>
</comment>
<dbReference type="SMART" id="SM00493">
    <property type="entry name" value="TOPRIM"/>
    <property type="match status" value="1"/>
</dbReference>
<evidence type="ECO:0000256" key="6">
    <source>
        <dbReference type="ARBA" id="ARBA00022723"/>
    </source>
</evidence>
<evidence type="ECO:0000256" key="8">
    <source>
        <dbReference type="ARBA" id="ARBA00022833"/>
    </source>
</evidence>
<comment type="function">
    <text evidence="12 13">RNA polymerase that catalyzes the synthesis of short RNA molecules used as primers for DNA polymerase during DNA replication.</text>
</comment>
<keyword evidence="3 12" id="KW-0808">Transferase</keyword>
<dbReference type="SUPFAM" id="SSF57783">
    <property type="entry name" value="Zinc beta-ribbon"/>
    <property type="match status" value="1"/>
</dbReference>
<dbReference type="InterPro" id="IPR016136">
    <property type="entry name" value="DNA_helicase_N/primase_C"/>
</dbReference>
<evidence type="ECO:0000256" key="1">
    <source>
        <dbReference type="ARBA" id="ARBA00022478"/>
    </source>
</evidence>
<feature type="zinc finger region" description="CHC2-type" evidence="12 14">
    <location>
        <begin position="40"/>
        <end position="64"/>
    </location>
</feature>
<protein>
    <recommendedName>
        <fullName evidence="12 13">DNA primase</fullName>
        <ecNumber evidence="12">2.7.7.101</ecNumber>
    </recommendedName>
</protein>
<keyword evidence="5 12" id="KW-0235">DNA replication</keyword>
<keyword evidence="11 12" id="KW-0804">Transcription</keyword>
<keyword evidence="10 12" id="KW-0238">DNA-binding</keyword>
<keyword evidence="2 12" id="KW-0639">Primosome</keyword>
<evidence type="ECO:0000256" key="13">
    <source>
        <dbReference type="PIRNR" id="PIRNR002811"/>
    </source>
</evidence>
<dbReference type="InterPro" id="IPR013264">
    <property type="entry name" value="DNAG_N"/>
</dbReference>
<dbReference type="Pfam" id="PF13155">
    <property type="entry name" value="Toprim_2"/>
    <property type="match status" value="1"/>
</dbReference>
<evidence type="ECO:0000256" key="9">
    <source>
        <dbReference type="ARBA" id="ARBA00022842"/>
    </source>
</evidence>
<dbReference type="Gene3D" id="3.90.580.10">
    <property type="entry name" value="Zinc finger, CHC2-type domain"/>
    <property type="match status" value="1"/>
</dbReference>
<name>G8LWP5_ACECE</name>
<dbReference type="InterPro" id="IPR030846">
    <property type="entry name" value="DnaG_bac"/>
</dbReference>
<dbReference type="FunFam" id="3.40.1360.10:FF:000002">
    <property type="entry name" value="DNA primase"/>
    <property type="match status" value="1"/>
</dbReference>
<dbReference type="EMBL" id="CP003065">
    <property type="protein sequence ID" value="AEV68713.1"/>
    <property type="molecule type" value="Genomic_DNA"/>
</dbReference>
<dbReference type="GO" id="GO:0008270">
    <property type="term" value="F:zinc ion binding"/>
    <property type="evidence" value="ECO:0007669"/>
    <property type="project" value="UniProtKB-UniRule"/>
</dbReference>
<evidence type="ECO:0000259" key="15">
    <source>
        <dbReference type="PROSITE" id="PS50880"/>
    </source>
</evidence>
<dbReference type="Gene3D" id="3.90.980.10">
    <property type="entry name" value="DNA primase, catalytic core, N-terminal domain"/>
    <property type="match status" value="1"/>
</dbReference>
<feature type="domain" description="Toprim" evidence="15">
    <location>
        <begin position="257"/>
        <end position="338"/>
    </location>
</feature>
<keyword evidence="17" id="KW-1185">Reference proteome</keyword>
<keyword evidence="6 12" id="KW-0479">Metal-binding</keyword>
<evidence type="ECO:0000256" key="11">
    <source>
        <dbReference type="ARBA" id="ARBA00023163"/>
    </source>
</evidence>
<accession>G8LWP5</accession>
<dbReference type="Pfam" id="PF08275">
    <property type="entry name" value="DNAG_N"/>
    <property type="match status" value="1"/>
</dbReference>
<dbReference type="Gene3D" id="1.10.860.10">
    <property type="entry name" value="DNAb Helicase, Chain A"/>
    <property type="match status" value="1"/>
</dbReference>
<comment type="subunit">
    <text evidence="12">Monomer. Interacts with DnaB.</text>
</comment>
<dbReference type="InterPro" id="IPR034151">
    <property type="entry name" value="TOPRIM_DnaG_bac"/>
</dbReference>
<evidence type="ECO:0000256" key="14">
    <source>
        <dbReference type="PIRSR" id="PIRSR002811-1"/>
    </source>
</evidence>
<dbReference type="RefSeq" id="WP_014255292.1">
    <property type="nucleotide sequence ID" value="NC_016627.1"/>
</dbReference>
<dbReference type="CDD" id="cd03364">
    <property type="entry name" value="TOPRIM_DnaG_primases"/>
    <property type="match status" value="1"/>
</dbReference>
<dbReference type="NCBIfam" id="TIGR01391">
    <property type="entry name" value="dnaG"/>
    <property type="match status" value="1"/>
</dbReference>
<comment type="similarity">
    <text evidence="12 13">Belongs to the DnaG primase family.</text>
</comment>
<keyword evidence="4 12" id="KW-0548">Nucleotidyltransferase</keyword>
<dbReference type="KEGG" id="ccl:Clocl_2119"/>
<gene>
    <name evidence="12" type="primary">dnaG</name>
    <name evidence="16" type="ordered locus">Clocl_2119</name>
</gene>
<dbReference type="GO" id="GO:0003899">
    <property type="term" value="F:DNA-directed RNA polymerase activity"/>
    <property type="evidence" value="ECO:0007669"/>
    <property type="project" value="UniProtKB-UniRule"/>
</dbReference>
<evidence type="ECO:0000313" key="17">
    <source>
        <dbReference type="Proteomes" id="UP000005435"/>
    </source>
</evidence>
<dbReference type="AlphaFoldDB" id="G8LWP5"/>
<comment type="cofactor">
    <cofactor evidence="12 13 14">
        <name>Zn(2+)</name>
        <dbReference type="ChEBI" id="CHEBI:29105"/>
    </cofactor>
    <text evidence="12 13 14">Binds 1 zinc ion per monomer.</text>
</comment>
<dbReference type="EC" id="2.7.7.101" evidence="12"/>
<dbReference type="Gene3D" id="1.20.50.20">
    <property type="entry name" value="DnaG, RNA polymerase domain, helical bundle"/>
    <property type="match status" value="1"/>
</dbReference>
<dbReference type="Gene3D" id="3.40.1360.10">
    <property type="match status" value="1"/>
</dbReference>
<reference evidence="17" key="1">
    <citation type="submission" date="2011-12" db="EMBL/GenBank/DDBJ databases">
        <title>Complete sequence of Clostridium clariflavum DSM 19732.</title>
        <authorList>
            <consortium name="US DOE Joint Genome Institute"/>
            <person name="Lucas S."/>
            <person name="Han J."/>
            <person name="Lapidus A."/>
            <person name="Cheng J.-F."/>
            <person name="Goodwin L."/>
            <person name="Pitluck S."/>
            <person name="Peters L."/>
            <person name="Teshima H."/>
            <person name="Detter J.C."/>
            <person name="Han C."/>
            <person name="Tapia R."/>
            <person name="Land M."/>
            <person name="Hauser L."/>
            <person name="Kyrpides N."/>
            <person name="Ivanova N."/>
            <person name="Pagani I."/>
            <person name="Kitzmiller T."/>
            <person name="Lynd L."/>
            <person name="Izquierdo J."/>
            <person name="Woyke T."/>
        </authorList>
    </citation>
    <scope>NUCLEOTIDE SEQUENCE [LARGE SCALE GENOMIC DNA]</scope>
    <source>
        <strain evidence="17">DSM 19732 / NBRC 101661 / EBR45</strain>
    </source>
</reference>
<dbReference type="SUPFAM" id="SSF56731">
    <property type="entry name" value="DNA primase core"/>
    <property type="match status" value="1"/>
</dbReference>
<evidence type="ECO:0000256" key="4">
    <source>
        <dbReference type="ARBA" id="ARBA00022695"/>
    </source>
</evidence>
<dbReference type="Pfam" id="PF10410">
    <property type="entry name" value="DnaB_bind"/>
    <property type="match status" value="1"/>
</dbReference>
<dbReference type="Proteomes" id="UP000005435">
    <property type="component" value="Chromosome"/>
</dbReference>
<dbReference type="SMART" id="SM00400">
    <property type="entry name" value="ZnF_CHCC"/>
    <property type="match status" value="1"/>
</dbReference>
<keyword evidence="7 12" id="KW-0863">Zinc-finger</keyword>
<sequence>MYVKYPEELIEEIRMSNDIVDVVSEYVKLEKKGKNYFGLCPFHREKTPSFSVDNTKQMFYCFGCGKGGSVIQFIQNIENLEYIEAIRFLAERVRITLPEGESEEEKKRALKIQKIIKINTDAARFFYEQLNAPGNSEARQYLARRKVSESIAKKFGLGYSTNDWDSLYKYLKSKNYSDEDLADSGLVIARKDGNGFYDRFRGRLMFPIFDLRGNVIGFGGRVLDDSLPKYMNSPETLVYNKRKNLYALNFAKNSSEKRIIVVEGYMDVISLYQFGIINTVASLGTALTESQGRLLKKYAEEIIISYDADTAGQEATMRGLNLLNDIGCNVKVLLIPKGKDPDEFIKSNGAEAFRKLVDNALTLVEYKIKMLKKQIDTATIEGKINFLNRAADIIAKINNSVEQEMYIKKISADYGISQESMFAEVIKRIKPKGNFKPTVKVEQPKVAKKEKNNQATEDNLAYYERMVLSLLCIDNSLYKKIEDKIDLEFFTLEENRKVAEIIFNKIKDKKGIVPAELLNLVSNESANIFARLIQGECNFEDNLRAILDIIKKIEGIKLDKRQKEILSMISSQKNKEDVEKLKEELKNILIRKKSM</sequence>
<dbReference type="GO" id="GO:0003677">
    <property type="term" value="F:DNA binding"/>
    <property type="evidence" value="ECO:0007669"/>
    <property type="project" value="UniProtKB-KW"/>
</dbReference>
<proteinExistence type="inferred from homology"/>
<dbReference type="InterPro" id="IPR002694">
    <property type="entry name" value="Znf_CHC2"/>
</dbReference>
<comment type="catalytic activity">
    <reaction evidence="12">
        <text>ssDNA + n NTP = ssDNA/pppN(pN)n-1 hybrid + (n-1) diphosphate.</text>
        <dbReference type="EC" id="2.7.7.101"/>
    </reaction>
</comment>
<evidence type="ECO:0000256" key="10">
    <source>
        <dbReference type="ARBA" id="ARBA00023125"/>
    </source>
</evidence>
<dbReference type="eggNOG" id="COG0358">
    <property type="taxonomic scope" value="Bacteria"/>
</dbReference>